<accession>A0AA35T5S1</accession>
<keyword evidence="3" id="KW-0687">Ribonucleoprotein</keyword>
<organism evidence="5 6">
    <name type="scientific">Geodia barretti</name>
    <name type="common">Barrett's horny sponge</name>
    <dbReference type="NCBI Taxonomy" id="519541"/>
    <lineage>
        <taxon>Eukaryota</taxon>
        <taxon>Metazoa</taxon>
        <taxon>Porifera</taxon>
        <taxon>Demospongiae</taxon>
        <taxon>Heteroscleromorpha</taxon>
        <taxon>Tetractinellida</taxon>
        <taxon>Astrophorina</taxon>
        <taxon>Geodiidae</taxon>
        <taxon>Geodia</taxon>
    </lineage>
</organism>
<feature type="region of interest" description="Disordered" evidence="4">
    <location>
        <begin position="43"/>
        <end position="64"/>
    </location>
</feature>
<evidence type="ECO:0000256" key="2">
    <source>
        <dbReference type="ARBA" id="ARBA00022980"/>
    </source>
</evidence>
<evidence type="ECO:0000256" key="3">
    <source>
        <dbReference type="ARBA" id="ARBA00023274"/>
    </source>
</evidence>
<dbReference type="PANTHER" id="PTHR21109">
    <property type="entry name" value="MITOCHONDRIAL 28S RIBOSOMAL PROTEIN S21"/>
    <property type="match status" value="1"/>
</dbReference>
<dbReference type="HAMAP" id="MF_00358">
    <property type="entry name" value="Ribosomal_bS21"/>
    <property type="match status" value="1"/>
</dbReference>
<dbReference type="Pfam" id="PF01165">
    <property type="entry name" value="Ribosomal_S21"/>
    <property type="match status" value="1"/>
</dbReference>
<dbReference type="Gene3D" id="1.20.5.1150">
    <property type="entry name" value="Ribosomal protein S8"/>
    <property type="match status" value="1"/>
</dbReference>
<keyword evidence="2 5" id="KW-0689">Ribosomal protein</keyword>
<dbReference type="GO" id="GO:0006412">
    <property type="term" value="P:translation"/>
    <property type="evidence" value="ECO:0007669"/>
    <property type="project" value="InterPro"/>
</dbReference>
<dbReference type="PRINTS" id="PR00976">
    <property type="entry name" value="RIBOSOMALS21"/>
</dbReference>
<dbReference type="EMBL" id="CASHTH010003231">
    <property type="protein sequence ID" value="CAI8041983.1"/>
    <property type="molecule type" value="Genomic_DNA"/>
</dbReference>
<keyword evidence="6" id="KW-1185">Reference proteome</keyword>
<dbReference type="NCBIfam" id="TIGR00030">
    <property type="entry name" value="S21p"/>
    <property type="match status" value="1"/>
</dbReference>
<name>A0AA35T5S1_GEOBA</name>
<evidence type="ECO:0000313" key="6">
    <source>
        <dbReference type="Proteomes" id="UP001174909"/>
    </source>
</evidence>
<dbReference type="AlphaFoldDB" id="A0AA35T5S1"/>
<dbReference type="InterPro" id="IPR038380">
    <property type="entry name" value="Ribosomal_bS21_sf"/>
</dbReference>
<dbReference type="GO" id="GO:0005840">
    <property type="term" value="C:ribosome"/>
    <property type="evidence" value="ECO:0007669"/>
    <property type="project" value="UniProtKB-KW"/>
</dbReference>
<dbReference type="Proteomes" id="UP001174909">
    <property type="component" value="Unassembled WGS sequence"/>
</dbReference>
<protein>
    <submittedName>
        <fullName evidence="5">30S ribosomal protein S21</fullName>
    </submittedName>
</protein>
<sequence>MIHVRVEPDETIDRALARFKKICGKAGIVTEIRRRSFYEKPSEKRRRLELKRQRKNKIRTFHTK</sequence>
<evidence type="ECO:0000313" key="5">
    <source>
        <dbReference type="EMBL" id="CAI8041983.1"/>
    </source>
</evidence>
<dbReference type="GO" id="GO:0003735">
    <property type="term" value="F:structural constituent of ribosome"/>
    <property type="evidence" value="ECO:0007669"/>
    <property type="project" value="InterPro"/>
</dbReference>
<dbReference type="PANTHER" id="PTHR21109:SF0">
    <property type="entry name" value="SMALL RIBOSOMAL SUBUNIT PROTEIN BS21M"/>
    <property type="match status" value="1"/>
</dbReference>
<proteinExistence type="inferred from homology"/>
<reference evidence="5" key="1">
    <citation type="submission" date="2023-03" db="EMBL/GenBank/DDBJ databases">
        <authorList>
            <person name="Steffen K."/>
            <person name="Cardenas P."/>
        </authorList>
    </citation>
    <scope>NUCLEOTIDE SEQUENCE</scope>
</reference>
<comment type="similarity">
    <text evidence="1">Belongs to the bacterial ribosomal protein bS21 family.</text>
</comment>
<dbReference type="InterPro" id="IPR001911">
    <property type="entry name" value="Ribosomal_bS21"/>
</dbReference>
<evidence type="ECO:0000256" key="4">
    <source>
        <dbReference type="SAM" id="MobiDB-lite"/>
    </source>
</evidence>
<dbReference type="GO" id="GO:1990904">
    <property type="term" value="C:ribonucleoprotein complex"/>
    <property type="evidence" value="ECO:0007669"/>
    <property type="project" value="UniProtKB-KW"/>
</dbReference>
<evidence type="ECO:0000256" key="1">
    <source>
        <dbReference type="ARBA" id="ARBA00006640"/>
    </source>
</evidence>
<gene>
    <name evidence="5" type="ORF">GBAR_LOCUS23309</name>
</gene>
<comment type="caution">
    <text evidence="5">The sequence shown here is derived from an EMBL/GenBank/DDBJ whole genome shotgun (WGS) entry which is preliminary data.</text>
</comment>